<organism evidence="2 3">
    <name type="scientific">Acer negundo</name>
    <name type="common">Box elder</name>
    <dbReference type="NCBI Taxonomy" id="4023"/>
    <lineage>
        <taxon>Eukaryota</taxon>
        <taxon>Viridiplantae</taxon>
        <taxon>Streptophyta</taxon>
        <taxon>Embryophyta</taxon>
        <taxon>Tracheophyta</taxon>
        <taxon>Spermatophyta</taxon>
        <taxon>Magnoliopsida</taxon>
        <taxon>eudicotyledons</taxon>
        <taxon>Gunneridae</taxon>
        <taxon>Pentapetalae</taxon>
        <taxon>rosids</taxon>
        <taxon>malvids</taxon>
        <taxon>Sapindales</taxon>
        <taxon>Sapindaceae</taxon>
        <taxon>Hippocastanoideae</taxon>
        <taxon>Acereae</taxon>
        <taxon>Acer</taxon>
    </lineage>
</organism>
<dbReference type="AlphaFoldDB" id="A0AAD5IMB2"/>
<reference evidence="2" key="2">
    <citation type="submission" date="2023-02" db="EMBL/GenBank/DDBJ databases">
        <authorList>
            <person name="Swenson N.G."/>
            <person name="Wegrzyn J.L."/>
            <person name="Mcevoy S.L."/>
        </authorList>
    </citation>
    <scope>NUCLEOTIDE SEQUENCE</scope>
    <source>
        <strain evidence="2">91603</strain>
        <tissue evidence="2">Leaf</tissue>
    </source>
</reference>
<feature type="compositionally biased region" description="Low complexity" evidence="1">
    <location>
        <begin position="239"/>
        <end position="251"/>
    </location>
</feature>
<feature type="compositionally biased region" description="Polar residues" evidence="1">
    <location>
        <begin position="221"/>
        <end position="238"/>
    </location>
</feature>
<protein>
    <submittedName>
        <fullName evidence="2">Uncharacterized protein</fullName>
    </submittedName>
</protein>
<evidence type="ECO:0000313" key="3">
    <source>
        <dbReference type="Proteomes" id="UP001064489"/>
    </source>
</evidence>
<dbReference type="EMBL" id="JAJSOW010000104">
    <property type="protein sequence ID" value="KAI9169191.1"/>
    <property type="molecule type" value="Genomic_DNA"/>
</dbReference>
<comment type="caution">
    <text evidence="2">The sequence shown here is derived from an EMBL/GenBank/DDBJ whole genome shotgun (WGS) entry which is preliminary data.</text>
</comment>
<feature type="region of interest" description="Disordered" evidence="1">
    <location>
        <begin position="1"/>
        <end position="47"/>
    </location>
</feature>
<feature type="compositionally biased region" description="Polar residues" evidence="1">
    <location>
        <begin position="266"/>
        <end position="281"/>
    </location>
</feature>
<sequence length="308" mass="32436">MDKQDAVIANLQEGRPQRVPNVRRQERHEPINDFDDNLGNEIEDKEDQVSIGAMDRFVQNGGRREETLASPSVMYPAVLLPAAPLVSSSPSSVSSTANVGLSLKSIRPTDTPPLTLAKSQISLPAKLSTLPTTHSHLSKMAARASRVRSILGQIQRQAPTTSSMKLVDHSPVTASSTTLSIHPATLPTSYHPLSHVLPATTAGALPRPSRPVAPSPSTPTKSQACSFTAIPTSPTTHSPLGEIPLELPGLEDFTPPISDQAGEVVTTESEPLSQQEGTEGNQDGVGVNQVAAEGKAAEAGHGQETGED</sequence>
<evidence type="ECO:0000313" key="2">
    <source>
        <dbReference type="EMBL" id="KAI9169191.1"/>
    </source>
</evidence>
<dbReference type="Proteomes" id="UP001064489">
    <property type="component" value="Chromosome 7"/>
</dbReference>
<feature type="region of interest" description="Disordered" evidence="1">
    <location>
        <begin position="200"/>
        <end position="308"/>
    </location>
</feature>
<feature type="compositionally biased region" description="Pro residues" evidence="1">
    <location>
        <begin position="208"/>
        <end position="217"/>
    </location>
</feature>
<feature type="compositionally biased region" description="Acidic residues" evidence="1">
    <location>
        <begin position="32"/>
        <end position="46"/>
    </location>
</feature>
<feature type="compositionally biased region" description="Low complexity" evidence="1">
    <location>
        <begin position="291"/>
        <end position="302"/>
    </location>
</feature>
<proteinExistence type="predicted"/>
<accession>A0AAD5IMB2</accession>
<gene>
    <name evidence="2" type="ORF">LWI28_008640</name>
</gene>
<reference evidence="2" key="1">
    <citation type="journal article" date="2022" name="Plant J.">
        <title>Strategies of tolerance reflected in two North American maple genomes.</title>
        <authorList>
            <person name="McEvoy S.L."/>
            <person name="Sezen U.U."/>
            <person name="Trouern-Trend A."/>
            <person name="McMahon S.M."/>
            <person name="Schaberg P.G."/>
            <person name="Yang J."/>
            <person name="Wegrzyn J.L."/>
            <person name="Swenson N.G."/>
        </authorList>
    </citation>
    <scope>NUCLEOTIDE SEQUENCE</scope>
    <source>
        <strain evidence="2">91603</strain>
    </source>
</reference>
<evidence type="ECO:0000256" key="1">
    <source>
        <dbReference type="SAM" id="MobiDB-lite"/>
    </source>
</evidence>
<keyword evidence="3" id="KW-1185">Reference proteome</keyword>
<name>A0AAD5IMB2_ACENE</name>